<dbReference type="Proteomes" id="UP000073492">
    <property type="component" value="Unassembled WGS sequence"/>
</dbReference>
<gene>
    <name evidence="2" type="ORF">AC579_4146</name>
</gene>
<evidence type="ECO:0000256" key="1">
    <source>
        <dbReference type="SAM" id="MobiDB-lite"/>
    </source>
</evidence>
<sequence>MTDAGRKDLSDKIGDKVTPDNSKSTTGKVGDTITGVGDKVQRDVVPDSQKSTSQSVQDKASREKDAHKDESFLDKTKEKLGLGKH</sequence>
<feature type="compositionally biased region" description="Basic and acidic residues" evidence="1">
    <location>
        <begin position="1"/>
        <end position="18"/>
    </location>
</feature>
<feature type="region of interest" description="Disordered" evidence="1">
    <location>
        <begin position="1"/>
        <end position="85"/>
    </location>
</feature>
<protein>
    <recommendedName>
        <fullName evidence="4">Chaperone/heat shock protein Hsp12</fullName>
    </recommendedName>
</protein>
<accession>A0A139I222</accession>
<evidence type="ECO:0000313" key="3">
    <source>
        <dbReference type="Proteomes" id="UP000073492"/>
    </source>
</evidence>
<proteinExistence type="predicted"/>
<dbReference type="EMBL" id="LFZO01000406">
    <property type="protein sequence ID" value="KXT08739.1"/>
    <property type="molecule type" value="Genomic_DNA"/>
</dbReference>
<dbReference type="Pfam" id="PF04119">
    <property type="entry name" value="HSP9_HSP12"/>
    <property type="match status" value="1"/>
</dbReference>
<dbReference type="PIRSF" id="PIRSF002590">
    <property type="entry name" value="HSP9/HSP12_fun"/>
    <property type="match status" value="1"/>
</dbReference>
<dbReference type="Gene3D" id="6.10.250.2440">
    <property type="match status" value="2"/>
</dbReference>
<evidence type="ECO:0008006" key="4">
    <source>
        <dbReference type="Google" id="ProtNLM"/>
    </source>
</evidence>
<feature type="compositionally biased region" description="Polar residues" evidence="1">
    <location>
        <begin position="48"/>
        <end position="58"/>
    </location>
</feature>
<feature type="compositionally biased region" description="Basic and acidic residues" evidence="1">
    <location>
        <begin position="59"/>
        <end position="85"/>
    </location>
</feature>
<dbReference type="AlphaFoldDB" id="A0A139I222"/>
<evidence type="ECO:0000313" key="2">
    <source>
        <dbReference type="EMBL" id="KXT08739.1"/>
    </source>
</evidence>
<name>A0A139I222_9PEZI</name>
<dbReference type="InterPro" id="IPR007250">
    <property type="entry name" value="HSP9_HSP12"/>
</dbReference>
<dbReference type="STRING" id="113226.A0A139I222"/>
<reference evidence="2 3" key="1">
    <citation type="submission" date="2015-07" db="EMBL/GenBank/DDBJ databases">
        <title>Comparative genomics of the Sigatoka disease complex on banana suggests a link between parallel evolutionary changes in Pseudocercospora fijiensis and Pseudocercospora eumusae and increased virulence on the banana host.</title>
        <authorList>
            <person name="Chang T.-C."/>
            <person name="Salvucci A."/>
            <person name="Crous P.W."/>
            <person name="Stergiopoulos I."/>
        </authorList>
    </citation>
    <scope>NUCLEOTIDE SEQUENCE [LARGE SCALE GENOMIC DNA]</scope>
    <source>
        <strain evidence="2 3">CBS 116634</strain>
    </source>
</reference>
<dbReference type="OrthoDB" id="2348401at2759"/>
<comment type="caution">
    <text evidence="2">The sequence shown here is derived from an EMBL/GenBank/DDBJ whole genome shotgun (WGS) entry which is preliminary data.</text>
</comment>
<keyword evidence="3" id="KW-1185">Reference proteome</keyword>
<organism evidence="2 3">
    <name type="scientific">Pseudocercospora musae</name>
    <dbReference type="NCBI Taxonomy" id="113226"/>
    <lineage>
        <taxon>Eukaryota</taxon>
        <taxon>Fungi</taxon>
        <taxon>Dikarya</taxon>
        <taxon>Ascomycota</taxon>
        <taxon>Pezizomycotina</taxon>
        <taxon>Dothideomycetes</taxon>
        <taxon>Dothideomycetidae</taxon>
        <taxon>Mycosphaerellales</taxon>
        <taxon>Mycosphaerellaceae</taxon>
        <taxon>Pseudocercospora</taxon>
    </lineage>
</organism>